<keyword evidence="3 5" id="KW-0808">Transferase</keyword>
<dbReference type="AlphaFoldDB" id="A0A368DSQ5"/>
<dbReference type="PANTHER" id="PTHR11138:SF5">
    <property type="entry name" value="METHIONYL-TRNA FORMYLTRANSFERASE, MITOCHONDRIAL"/>
    <property type="match status" value="1"/>
</dbReference>
<dbReference type="Pfam" id="PF02911">
    <property type="entry name" value="Formyl_trans_C"/>
    <property type="match status" value="1"/>
</dbReference>
<dbReference type="NCBIfam" id="TIGR00460">
    <property type="entry name" value="fmt"/>
    <property type="match status" value="1"/>
</dbReference>
<evidence type="ECO:0000313" key="9">
    <source>
        <dbReference type="Proteomes" id="UP000253570"/>
    </source>
</evidence>
<dbReference type="InterPro" id="IPR005794">
    <property type="entry name" value="Fmt"/>
</dbReference>
<comment type="function">
    <text evidence="5">Attaches a formyl group to the free amino group of methionyl-tRNA(fMet). The formyl group appears to play a dual role in the initiator identity of N-formylmethionyl-tRNA by promoting its recognition by IF2 and preventing the misappropriation of this tRNA by the elongation apparatus.</text>
</comment>
<dbReference type="SUPFAM" id="SSF53328">
    <property type="entry name" value="Formyltransferase"/>
    <property type="match status" value="1"/>
</dbReference>
<feature type="domain" description="Formyl transferase N-terminal" evidence="6">
    <location>
        <begin position="4"/>
        <end position="181"/>
    </location>
</feature>
<dbReference type="InterPro" id="IPR002376">
    <property type="entry name" value="Formyl_transf_N"/>
</dbReference>
<accession>A0A368DSQ5</accession>
<dbReference type="SUPFAM" id="SSF50486">
    <property type="entry name" value="FMT C-terminal domain-like"/>
    <property type="match status" value="1"/>
</dbReference>
<dbReference type="InterPro" id="IPR005793">
    <property type="entry name" value="Formyl_trans_C"/>
</dbReference>
<evidence type="ECO:0000256" key="3">
    <source>
        <dbReference type="ARBA" id="ARBA00022679"/>
    </source>
</evidence>
<dbReference type="GO" id="GO:0004479">
    <property type="term" value="F:methionyl-tRNA formyltransferase activity"/>
    <property type="evidence" value="ECO:0007669"/>
    <property type="project" value="UniProtKB-UniRule"/>
</dbReference>
<sequence>MENMKLVFMGSSPFGIPALEALIRSKHEVATIYTQPSKRAGRGLNIQSSPMHQIAESNNKIIRTPYNLSSEAEKSFLEKIQPDIGIVVSYGMLIPDHILSIPKYGFLNVHPSLLPRWRGAAPIQRSLINGDKITGISIIKLDTGLDTGDICSSLEVAIDSKDDFQSLSSKLSNIGTKMILDSIDDIINKNISYRVQSEENISYAEKIDKSDTKISFENSATDIINLIRGLSPNPGAWFTYNDGGNSFRVKILSAEIMPNNGPSGELLDDQLLIACGEKSIKPSLLQREGKKIMSIDDFLRGIKMNKGVILNKE</sequence>
<reference evidence="8 9" key="1">
    <citation type="journal article" date="2018" name="Microbiome">
        <title>Fine metagenomic profile of the Mediterranean stratified and mixed water columns revealed by assembly and recruitment.</title>
        <authorList>
            <person name="Haro-Moreno J.M."/>
            <person name="Lopez-Perez M."/>
            <person name="De La Torre J.R."/>
            <person name="Picazo A."/>
            <person name="Camacho A."/>
            <person name="Rodriguez-Valera F."/>
        </authorList>
    </citation>
    <scope>NUCLEOTIDE SEQUENCE [LARGE SCALE GENOMIC DNA]</scope>
    <source>
        <strain evidence="8">MED-G57</strain>
    </source>
</reference>
<dbReference type="InterPro" id="IPR041711">
    <property type="entry name" value="Met-tRNA-FMT_N"/>
</dbReference>
<comment type="caution">
    <text evidence="8">The sequence shown here is derived from an EMBL/GenBank/DDBJ whole genome shotgun (WGS) entry which is preliminary data.</text>
</comment>
<evidence type="ECO:0000256" key="2">
    <source>
        <dbReference type="ARBA" id="ARBA00012261"/>
    </source>
</evidence>
<dbReference type="InterPro" id="IPR036477">
    <property type="entry name" value="Formyl_transf_N_sf"/>
</dbReference>
<dbReference type="CDD" id="cd08646">
    <property type="entry name" value="FMT_core_Met-tRNA-FMT_N"/>
    <property type="match status" value="1"/>
</dbReference>
<dbReference type="CDD" id="cd08704">
    <property type="entry name" value="Met_tRNA_FMT_C"/>
    <property type="match status" value="1"/>
</dbReference>
<protein>
    <recommendedName>
        <fullName evidence="2 5">Methionyl-tRNA formyltransferase</fullName>
        <ecNumber evidence="2 5">2.1.2.9</ecNumber>
    </recommendedName>
</protein>
<evidence type="ECO:0000256" key="4">
    <source>
        <dbReference type="ARBA" id="ARBA00022917"/>
    </source>
</evidence>
<dbReference type="InterPro" id="IPR044135">
    <property type="entry name" value="Met-tRNA-FMT_C"/>
</dbReference>
<comment type="catalytic activity">
    <reaction evidence="5">
        <text>L-methionyl-tRNA(fMet) + (6R)-10-formyltetrahydrofolate = N-formyl-L-methionyl-tRNA(fMet) + (6S)-5,6,7,8-tetrahydrofolate + H(+)</text>
        <dbReference type="Rhea" id="RHEA:24380"/>
        <dbReference type="Rhea" id="RHEA-COMP:9952"/>
        <dbReference type="Rhea" id="RHEA-COMP:9953"/>
        <dbReference type="ChEBI" id="CHEBI:15378"/>
        <dbReference type="ChEBI" id="CHEBI:57453"/>
        <dbReference type="ChEBI" id="CHEBI:78530"/>
        <dbReference type="ChEBI" id="CHEBI:78844"/>
        <dbReference type="ChEBI" id="CHEBI:195366"/>
        <dbReference type="EC" id="2.1.2.9"/>
    </reaction>
</comment>
<dbReference type="HAMAP" id="MF_00182">
    <property type="entry name" value="Formyl_trans"/>
    <property type="match status" value="1"/>
</dbReference>
<dbReference type="Gene3D" id="3.40.50.12230">
    <property type="match status" value="1"/>
</dbReference>
<comment type="similarity">
    <text evidence="1 5">Belongs to the Fmt family.</text>
</comment>
<dbReference type="EMBL" id="QOQD01000001">
    <property type="protein sequence ID" value="RCL74684.1"/>
    <property type="molecule type" value="Genomic_DNA"/>
</dbReference>
<proteinExistence type="inferred from homology"/>
<dbReference type="GO" id="GO:0005829">
    <property type="term" value="C:cytosol"/>
    <property type="evidence" value="ECO:0007669"/>
    <property type="project" value="TreeGrafter"/>
</dbReference>
<evidence type="ECO:0000259" key="7">
    <source>
        <dbReference type="Pfam" id="PF02911"/>
    </source>
</evidence>
<evidence type="ECO:0000256" key="1">
    <source>
        <dbReference type="ARBA" id="ARBA00010699"/>
    </source>
</evidence>
<dbReference type="Proteomes" id="UP000253570">
    <property type="component" value="Unassembled WGS sequence"/>
</dbReference>
<dbReference type="EC" id="2.1.2.9" evidence="2 5"/>
<dbReference type="Pfam" id="PF00551">
    <property type="entry name" value="Formyl_trans_N"/>
    <property type="match status" value="1"/>
</dbReference>
<organism evidence="8 9">
    <name type="scientific">PS1 clade bacterium</name>
    <dbReference type="NCBI Taxonomy" id="2175152"/>
    <lineage>
        <taxon>Bacteria</taxon>
        <taxon>Pseudomonadati</taxon>
        <taxon>Pseudomonadota</taxon>
        <taxon>Alphaproteobacteria</taxon>
        <taxon>PS1 clade</taxon>
    </lineage>
</organism>
<feature type="binding site" evidence="5">
    <location>
        <begin position="112"/>
        <end position="115"/>
    </location>
    <ligand>
        <name>(6S)-5,6,7,8-tetrahydrofolate</name>
        <dbReference type="ChEBI" id="CHEBI:57453"/>
    </ligand>
</feature>
<evidence type="ECO:0000256" key="5">
    <source>
        <dbReference type="HAMAP-Rule" id="MF_00182"/>
    </source>
</evidence>
<keyword evidence="4 5" id="KW-0648">Protein biosynthesis</keyword>
<feature type="domain" description="Formyl transferase C-terminal" evidence="7">
    <location>
        <begin position="206"/>
        <end position="302"/>
    </location>
</feature>
<evidence type="ECO:0000313" key="8">
    <source>
        <dbReference type="EMBL" id="RCL74684.1"/>
    </source>
</evidence>
<gene>
    <name evidence="5" type="primary">fmt</name>
    <name evidence="8" type="ORF">DBW71_00630</name>
</gene>
<name>A0A368DSQ5_9PROT</name>
<dbReference type="PANTHER" id="PTHR11138">
    <property type="entry name" value="METHIONYL-TRNA FORMYLTRANSFERASE"/>
    <property type="match status" value="1"/>
</dbReference>
<dbReference type="InterPro" id="IPR011034">
    <property type="entry name" value="Formyl_transferase-like_C_sf"/>
</dbReference>
<evidence type="ECO:0000259" key="6">
    <source>
        <dbReference type="Pfam" id="PF00551"/>
    </source>
</evidence>